<evidence type="ECO:0000313" key="4">
    <source>
        <dbReference type="EMBL" id="CAJ1406658.1"/>
    </source>
</evidence>
<feature type="domain" description="AAA+ ATPase" evidence="3">
    <location>
        <begin position="102"/>
        <end position="266"/>
    </location>
</feature>
<dbReference type="Gene3D" id="3.40.50.300">
    <property type="entry name" value="P-loop containing nucleotide triphosphate hydrolases"/>
    <property type="match status" value="1"/>
</dbReference>
<dbReference type="GO" id="GO:0033314">
    <property type="term" value="P:mitotic DNA replication checkpoint signaling"/>
    <property type="evidence" value="ECO:0007669"/>
    <property type="project" value="TreeGrafter"/>
</dbReference>
<dbReference type="InterPro" id="IPR003593">
    <property type="entry name" value="AAA+_ATPase"/>
</dbReference>
<evidence type="ECO:0000313" key="5">
    <source>
        <dbReference type="Proteomes" id="UP001178507"/>
    </source>
</evidence>
<dbReference type="CDD" id="cd00009">
    <property type="entry name" value="AAA"/>
    <property type="match status" value="1"/>
</dbReference>
<dbReference type="GO" id="GO:0006270">
    <property type="term" value="P:DNA replication initiation"/>
    <property type="evidence" value="ECO:0007669"/>
    <property type="project" value="TreeGrafter"/>
</dbReference>
<proteinExistence type="predicted"/>
<dbReference type="InterPro" id="IPR050311">
    <property type="entry name" value="ORC1/CDC6"/>
</dbReference>
<organism evidence="4 5">
    <name type="scientific">Effrenium voratum</name>
    <dbReference type="NCBI Taxonomy" id="2562239"/>
    <lineage>
        <taxon>Eukaryota</taxon>
        <taxon>Sar</taxon>
        <taxon>Alveolata</taxon>
        <taxon>Dinophyceae</taxon>
        <taxon>Suessiales</taxon>
        <taxon>Symbiodiniaceae</taxon>
        <taxon>Effrenium</taxon>
    </lineage>
</organism>
<dbReference type="EMBL" id="CAUJNA010003639">
    <property type="protein sequence ID" value="CAJ1406658.1"/>
    <property type="molecule type" value="Genomic_DNA"/>
</dbReference>
<gene>
    <name evidence="4" type="ORF">EVOR1521_LOCUS28559</name>
</gene>
<evidence type="ECO:0000256" key="2">
    <source>
        <dbReference type="SAM" id="MobiDB-lite"/>
    </source>
</evidence>
<dbReference type="Gene3D" id="1.10.8.60">
    <property type="match status" value="1"/>
</dbReference>
<dbReference type="Proteomes" id="UP001178507">
    <property type="component" value="Unassembled WGS sequence"/>
</dbReference>
<dbReference type="SMART" id="SM00382">
    <property type="entry name" value="AAA"/>
    <property type="match status" value="1"/>
</dbReference>
<dbReference type="AlphaFoldDB" id="A0AA36NL40"/>
<dbReference type="Pfam" id="PF13191">
    <property type="entry name" value="AAA_16"/>
    <property type="match status" value="1"/>
</dbReference>
<dbReference type="GO" id="GO:0003688">
    <property type="term" value="F:DNA replication origin binding"/>
    <property type="evidence" value="ECO:0007669"/>
    <property type="project" value="TreeGrafter"/>
</dbReference>
<evidence type="ECO:0000256" key="1">
    <source>
        <dbReference type="ARBA" id="ARBA00022705"/>
    </source>
</evidence>
<sequence length="457" mass="49836">METPVRRRRTCKGLGFECEEPVSPSPRALKRRLSDLESFTPTKVRRPGVKEAAPEKLKEAKATSAEVLLDQVSAAETYPLVSRERECAVLDGFLQSSLAQGKGGCLYLSGGPGTGKTSSARGAARVWRAEHPETRVLEINCMENLQPSSIAGLLLRLIEAADSASGASTKPAVTSKSPMPSLVSAALSSLRRLGTSVILVVDEVDQLVRKPSHCTGEHSLDHLCSLPLQQGAPALAVVMIANAVDLLIRACRQQKACQSVLFEPYSAEQLRSIVKAQFQAAGEEGEMAEKALGRSGIELSVRRVAKHSGDCRHIVRLCEDGFAEASRQKEAVVNGEAVKKKVLQSDNDPLAEVKHFPLGHQILMGTLSQSERQDVPFLDLFQRYRAILTRLKQPTASKPQANAALAAMEQRGLLHLRKKRSKCRGNSELVVELVVSRKSLREELCRADPLLRQCFSE</sequence>
<dbReference type="GO" id="GO:0005634">
    <property type="term" value="C:nucleus"/>
    <property type="evidence" value="ECO:0007669"/>
    <property type="project" value="TreeGrafter"/>
</dbReference>
<name>A0AA36NL40_9DINO</name>
<dbReference type="PANTHER" id="PTHR10763">
    <property type="entry name" value="CELL DIVISION CONTROL PROTEIN 6-RELATED"/>
    <property type="match status" value="1"/>
</dbReference>
<evidence type="ECO:0000259" key="3">
    <source>
        <dbReference type="SMART" id="SM00382"/>
    </source>
</evidence>
<protein>
    <recommendedName>
        <fullName evidence="3">AAA+ ATPase domain-containing protein</fullName>
    </recommendedName>
</protein>
<comment type="caution">
    <text evidence="4">The sequence shown here is derived from an EMBL/GenBank/DDBJ whole genome shotgun (WGS) entry which is preliminary data.</text>
</comment>
<dbReference type="SUPFAM" id="SSF52540">
    <property type="entry name" value="P-loop containing nucleoside triphosphate hydrolases"/>
    <property type="match status" value="1"/>
</dbReference>
<accession>A0AA36NL40</accession>
<reference evidence="4" key="1">
    <citation type="submission" date="2023-08" db="EMBL/GenBank/DDBJ databases">
        <authorList>
            <person name="Chen Y."/>
            <person name="Shah S."/>
            <person name="Dougan E. K."/>
            <person name="Thang M."/>
            <person name="Chan C."/>
        </authorList>
    </citation>
    <scope>NUCLEOTIDE SEQUENCE</scope>
</reference>
<dbReference type="InterPro" id="IPR027417">
    <property type="entry name" value="P-loop_NTPase"/>
</dbReference>
<feature type="region of interest" description="Disordered" evidence="2">
    <location>
        <begin position="22"/>
        <end position="51"/>
    </location>
</feature>
<dbReference type="PANTHER" id="PTHR10763:SF26">
    <property type="entry name" value="CELL DIVISION CONTROL PROTEIN 6 HOMOLOG"/>
    <property type="match status" value="1"/>
</dbReference>
<keyword evidence="5" id="KW-1185">Reference proteome</keyword>
<keyword evidence="1" id="KW-0235">DNA replication</keyword>
<dbReference type="InterPro" id="IPR041664">
    <property type="entry name" value="AAA_16"/>
</dbReference>